<evidence type="ECO:0000313" key="2">
    <source>
        <dbReference type="EMBL" id="APZ90849.1"/>
    </source>
</evidence>
<dbReference type="Proteomes" id="UP000187735">
    <property type="component" value="Chromosome"/>
</dbReference>
<dbReference type="InterPro" id="IPR046230">
    <property type="entry name" value="DUF6263"/>
</dbReference>
<proteinExistence type="predicted"/>
<dbReference type="Pfam" id="PF19777">
    <property type="entry name" value="DUF6263"/>
    <property type="match status" value="1"/>
</dbReference>
<feature type="chain" id="PRO_5013224533" evidence="1">
    <location>
        <begin position="23"/>
        <end position="294"/>
    </location>
</feature>
<accession>A0A1P8W9W8</accession>
<feature type="signal peptide" evidence="1">
    <location>
        <begin position="1"/>
        <end position="22"/>
    </location>
</feature>
<evidence type="ECO:0000256" key="1">
    <source>
        <dbReference type="SAM" id="SignalP"/>
    </source>
</evidence>
<protein>
    <submittedName>
        <fullName evidence="2">Uncharacterized protein</fullName>
    </submittedName>
</protein>
<organism evidence="2 3">
    <name type="scientific">Fuerstiella marisgermanici</name>
    <dbReference type="NCBI Taxonomy" id="1891926"/>
    <lineage>
        <taxon>Bacteria</taxon>
        <taxon>Pseudomonadati</taxon>
        <taxon>Planctomycetota</taxon>
        <taxon>Planctomycetia</taxon>
        <taxon>Planctomycetales</taxon>
        <taxon>Planctomycetaceae</taxon>
        <taxon>Fuerstiella</taxon>
    </lineage>
</organism>
<dbReference type="KEGG" id="fmr:Fuma_00433"/>
<evidence type="ECO:0000313" key="3">
    <source>
        <dbReference type="Proteomes" id="UP000187735"/>
    </source>
</evidence>
<name>A0A1P8W9W8_9PLAN</name>
<dbReference type="RefSeq" id="WP_077022686.1">
    <property type="nucleotide sequence ID" value="NZ_CP017641.1"/>
</dbReference>
<keyword evidence="3" id="KW-1185">Reference proteome</keyword>
<dbReference type="AlphaFoldDB" id="A0A1P8W9W8"/>
<dbReference type="EMBL" id="CP017641">
    <property type="protein sequence ID" value="APZ90849.1"/>
    <property type="molecule type" value="Genomic_DNA"/>
</dbReference>
<sequence precursor="true">MSFRLVALLPLLCCTLLNTTSAQEQLRWKFRSGDHLEYTVVQNMNTSMKFGEQEVNSKFNQTIDMSWDIQSVAASGDTVLNQIFNRVRLQMVGGPAGEIEFDTATKEAPTNPIVKQLGTVFGNIVGQKFQVTMKPTGQVDNVTVPEQLLEAVRQSEAGKQGALTESMLKDMMKQSAVMLPTQPVGPGSKWKSEQEVQMPFGTMTIVSSMNFVQKDANGNAVIDFVPTVNISPRDGAPTKMSLDESNGRGRIIFDIARGRVVQTQLDLTLKMTVEQSGQKLPQTIRNVTSMTLAQ</sequence>
<gene>
    <name evidence="2" type="ORF">Fuma_00433</name>
</gene>
<keyword evidence="1" id="KW-0732">Signal</keyword>
<reference evidence="2 3" key="1">
    <citation type="journal article" date="2016" name="Front. Microbiol.">
        <title>Fuerstia marisgermanicae gen. nov., sp. nov., an Unusual Member of the Phylum Planctomycetes from the German Wadden Sea.</title>
        <authorList>
            <person name="Kohn T."/>
            <person name="Heuer A."/>
            <person name="Jogler M."/>
            <person name="Vollmers J."/>
            <person name="Boedeker C."/>
            <person name="Bunk B."/>
            <person name="Rast P."/>
            <person name="Borchert D."/>
            <person name="Glockner I."/>
            <person name="Freese H.M."/>
            <person name="Klenk H.P."/>
            <person name="Overmann J."/>
            <person name="Kaster A.K."/>
            <person name="Rohde M."/>
            <person name="Wiegand S."/>
            <person name="Jogler C."/>
        </authorList>
    </citation>
    <scope>NUCLEOTIDE SEQUENCE [LARGE SCALE GENOMIC DNA]</scope>
    <source>
        <strain evidence="2 3">NH11</strain>
    </source>
</reference>